<dbReference type="EMBL" id="BKCJ010030842">
    <property type="protein sequence ID" value="GEV68060.1"/>
    <property type="molecule type" value="Genomic_DNA"/>
</dbReference>
<name>A0A699GWD2_TANCI</name>
<protein>
    <submittedName>
        <fullName evidence="2">Uncharacterized protein</fullName>
    </submittedName>
</protein>
<comment type="caution">
    <text evidence="2">The sequence shown here is derived from an EMBL/GenBank/DDBJ whole genome shotgun (WGS) entry which is preliminary data.</text>
</comment>
<dbReference type="AlphaFoldDB" id="A0A699GWD2"/>
<gene>
    <name evidence="2" type="ORF">Tci_140037</name>
</gene>
<feature type="compositionally biased region" description="Polar residues" evidence="1">
    <location>
        <begin position="17"/>
        <end position="26"/>
    </location>
</feature>
<evidence type="ECO:0000256" key="1">
    <source>
        <dbReference type="SAM" id="MobiDB-lite"/>
    </source>
</evidence>
<organism evidence="2">
    <name type="scientific">Tanacetum cinerariifolium</name>
    <name type="common">Dalmatian daisy</name>
    <name type="synonym">Chrysanthemum cinerariifolium</name>
    <dbReference type="NCBI Taxonomy" id="118510"/>
    <lineage>
        <taxon>Eukaryota</taxon>
        <taxon>Viridiplantae</taxon>
        <taxon>Streptophyta</taxon>
        <taxon>Embryophyta</taxon>
        <taxon>Tracheophyta</taxon>
        <taxon>Spermatophyta</taxon>
        <taxon>Magnoliopsida</taxon>
        <taxon>eudicotyledons</taxon>
        <taxon>Gunneridae</taxon>
        <taxon>Pentapetalae</taxon>
        <taxon>asterids</taxon>
        <taxon>campanulids</taxon>
        <taxon>Asterales</taxon>
        <taxon>Asteraceae</taxon>
        <taxon>Asteroideae</taxon>
        <taxon>Anthemideae</taxon>
        <taxon>Anthemidinae</taxon>
        <taxon>Tanacetum</taxon>
    </lineage>
</organism>
<sequence>MSNGSTLISKRRRKAKTTNNLASSKPLSPAKENALCKPWCNVSENSVRGDTIKTRGLWSEVIAYLEKETGENIRGYDAITIKWKNMVHPAFYVVYDSVQPMNESGSSNVSVLEKPLAKYEARYDHDFTF</sequence>
<dbReference type="PANTHER" id="PTHR45023">
    <property type="match status" value="1"/>
</dbReference>
<feature type="region of interest" description="Disordered" evidence="1">
    <location>
        <begin position="1"/>
        <end position="31"/>
    </location>
</feature>
<reference evidence="2" key="1">
    <citation type="journal article" date="2019" name="Sci. Rep.">
        <title>Draft genome of Tanacetum cinerariifolium, the natural source of mosquito coil.</title>
        <authorList>
            <person name="Yamashiro T."/>
            <person name="Shiraishi A."/>
            <person name="Satake H."/>
            <person name="Nakayama K."/>
        </authorList>
    </citation>
    <scope>NUCLEOTIDE SEQUENCE</scope>
</reference>
<proteinExistence type="predicted"/>
<dbReference type="PANTHER" id="PTHR45023:SF13">
    <property type="entry name" value="PUTATIVE-RELATED"/>
    <property type="match status" value="1"/>
</dbReference>
<accession>A0A699GWD2</accession>
<evidence type="ECO:0000313" key="2">
    <source>
        <dbReference type="EMBL" id="GEV68060.1"/>
    </source>
</evidence>